<dbReference type="InterPro" id="IPR016461">
    <property type="entry name" value="COMT-like"/>
</dbReference>
<keyword evidence="3" id="KW-0949">S-adenosyl-L-methionine</keyword>
<dbReference type="EMBL" id="ABDC03034589">
    <property type="status" value="NOT_ANNOTATED_CDS"/>
    <property type="molecule type" value="Genomic_DNA"/>
</dbReference>
<dbReference type="GeneTree" id="ENSGT00940000161561"/>
<sequence length="304" mass="33030">MGSPQDDAYRLLNEYSNGFMVSQVLFAACELGVFDLLAQAPGPLDSAAAASRLGCSPHGTELLLDTCAALKLLKVEVRGGRAFYRNSELSSTYLASGSPTCQRNMLLYMARTTYRCWAHLAEAVREGKNRYLQVFGVPSEELFSAIYRSDAERLRFTRGLQEVWSVAGRSVLAAFDLSPFPLVCDLGGGSGALARECASLYPGCQVTVFDIPEVVRAAREHGAFPAEGRVGFREGGGLLVVESLLDEDGRGPLTTQLYSLNMLVQTEGRERTPSQYRALLASAGFHGFQFKKTGGIYDAILARN</sequence>
<gene>
    <name evidence="12" type="primary">ASMT</name>
</gene>
<dbReference type="EMBL" id="ABDC03034590">
    <property type="status" value="NOT_ANNOTATED_CDS"/>
    <property type="molecule type" value="Genomic_DNA"/>
</dbReference>
<dbReference type="FunFam" id="1.10.10.10:FF:000358">
    <property type="entry name" value="Acetylserotonin O-methyltransferase"/>
    <property type="match status" value="1"/>
</dbReference>
<dbReference type="Proteomes" id="UP000694394">
    <property type="component" value="Chromosome X"/>
</dbReference>
<dbReference type="GO" id="GO:0042803">
    <property type="term" value="F:protein homodimerization activity"/>
    <property type="evidence" value="ECO:0007669"/>
    <property type="project" value="Ensembl"/>
</dbReference>
<evidence type="ECO:0000313" key="13">
    <source>
        <dbReference type="Proteomes" id="UP000694394"/>
    </source>
</evidence>
<dbReference type="EMBL" id="ABDC03034592">
    <property type="status" value="NOT_ANNOTATED_CDS"/>
    <property type="molecule type" value="Genomic_DNA"/>
</dbReference>
<reference evidence="12" key="1">
    <citation type="submission" date="2016-12" db="EMBL/GenBank/DDBJ databases">
        <title>Mouse lemur reference genome and diversity panel.</title>
        <authorList>
            <person name="Harris R."/>
            <person name="Larsen P."/>
            <person name="Liu Y."/>
            <person name="Hughes D.S."/>
            <person name="Murali S."/>
            <person name="Raveendran M."/>
            <person name="Korchina V."/>
            <person name="Wang M."/>
            <person name="Jhangiani S."/>
            <person name="Bandaranaike D."/>
            <person name="Bellair M."/>
            <person name="Blankenburg K."/>
            <person name="Chao H."/>
            <person name="Dahdouli M."/>
            <person name="Dinh H."/>
            <person name="Doddapaneni H."/>
            <person name="English A."/>
            <person name="Firestine M."/>
            <person name="Gnanaolivu R."/>
            <person name="Gross S."/>
            <person name="Hernandez B."/>
            <person name="Javaid M."/>
            <person name="Jayaseelan J."/>
            <person name="Jones J."/>
            <person name="Khan Z."/>
            <person name="Kovar C."/>
            <person name="Kurapati P."/>
            <person name="Le B."/>
            <person name="Lee S."/>
            <person name="Li M."/>
            <person name="Mathew T."/>
            <person name="Narasimhan A."/>
            <person name="Ngo D."/>
            <person name="Nguyen L."/>
            <person name="Okwuonu G."/>
            <person name="Ongeri F."/>
            <person name="Osuji N."/>
            <person name="Pu L.-L."/>
            <person name="Puazo M."/>
            <person name="Quiroz J."/>
            <person name="Raj R."/>
            <person name="Rajbhandari K."/>
            <person name="Reid J.G."/>
            <person name="Santibanez J."/>
            <person name="Sexton D."/>
            <person name="Skinner E."/>
            <person name="Vee V."/>
            <person name="Weissenberger G."/>
            <person name="Wu Y."/>
            <person name="Xin Y."/>
            <person name="Han Y."/>
            <person name="Campbell C."/>
            <person name="Brown A."/>
            <person name="Sullivan B."/>
            <person name="Shelton J."/>
            <person name="Brown S."/>
            <person name="Dudchenko O."/>
            <person name="Machol I."/>
            <person name="Durand N."/>
            <person name="Shamim M."/>
            <person name="Lieberman A."/>
            <person name="Muzny D.M."/>
            <person name="Richards S."/>
            <person name="Yoder A."/>
            <person name="Worley K.C."/>
            <person name="Rogers J."/>
            <person name="Gibbs R.A."/>
        </authorList>
    </citation>
    <scope>NUCLEOTIDE SEQUENCE [LARGE SCALE GENOMIC DNA]</scope>
</reference>
<dbReference type="EMBL" id="ABDC03034593">
    <property type="status" value="NOT_ANNOTATED_CDS"/>
    <property type="molecule type" value="Genomic_DNA"/>
</dbReference>
<keyword evidence="2" id="KW-0808">Transferase</keyword>
<reference evidence="12" key="2">
    <citation type="submission" date="2025-08" db="UniProtKB">
        <authorList>
            <consortium name="Ensembl"/>
        </authorList>
    </citation>
    <scope>IDENTIFICATION</scope>
</reference>
<evidence type="ECO:0000256" key="8">
    <source>
        <dbReference type="ARBA" id="ARBA00043054"/>
    </source>
</evidence>
<evidence type="ECO:0000256" key="4">
    <source>
        <dbReference type="ARBA" id="ARBA00037645"/>
    </source>
</evidence>
<dbReference type="CDD" id="cd02440">
    <property type="entry name" value="AdoMet_MTases"/>
    <property type="match status" value="1"/>
</dbReference>
<keyword evidence="13" id="KW-1185">Reference proteome</keyword>
<dbReference type="Gene3D" id="3.40.50.150">
    <property type="entry name" value="Vaccinia Virus protein VP39"/>
    <property type="match status" value="2"/>
</dbReference>
<dbReference type="PANTHER" id="PTHR43712:SF2">
    <property type="entry name" value="O-METHYLTRANSFERASE CICE"/>
    <property type="match status" value="1"/>
</dbReference>
<evidence type="ECO:0000313" key="12">
    <source>
        <dbReference type="Ensembl" id="ENSMICP00000046235.1"/>
    </source>
</evidence>
<dbReference type="Gene3D" id="1.10.10.10">
    <property type="entry name" value="Winged helix-like DNA-binding domain superfamily/Winged helix DNA-binding domain"/>
    <property type="match status" value="1"/>
</dbReference>
<dbReference type="GO" id="GO:0017096">
    <property type="term" value="F:acetylserotonin O-methyltransferase activity"/>
    <property type="evidence" value="ECO:0007669"/>
    <property type="project" value="UniProtKB-EC"/>
</dbReference>
<evidence type="ECO:0000256" key="3">
    <source>
        <dbReference type="ARBA" id="ARBA00022691"/>
    </source>
</evidence>
<evidence type="ECO:0000256" key="6">
    <source>
        <dbReference type="ARBA" id="ARBA00039116"/>
    </source>
</evidence>
<protein>
    <recommendedName>
        <fullName evidence="7">Acetylserotonin O-methyltransferase</fullName>
        <ecNumber evidence="6">2.1.1.4</ecNumber>
    </recommendedName>
    <alternativeName>
        <fullName evidence="8">Hydroxyindole O-methyltransferase</fullName>
    </alternativeName>
</protein>
<feature type="domain" description="O-methyltransferase C-terminal" evidence="10">
    <location>
        <begin position="117"/>
        <end position="235"/>
    </location>
</feature>
<name>A0A8C5Y6P1_MICMU</name>
<dbReference type="GO" id="GO:0032259">
    <property type="term" value="P:methylation"/>
    <property type="evidence" value="ECO:0007669"/>
    <property type="project" value="UniProtKB-KW"/>
</dbReference>
<evidence type="ECO:0000259" key="11">
    <source>
        <dbReference type="Pfam" id="PF08100"/>
    </source>
</evidence>
<dbReference type="PROSITE" id="PS51683">
    <property type="entry name" value="SAM_OMT_II"/>
    <property type="match status" value="1"/>
</dbReference>
<evidence type="ECO:0000256" key="9">
    <source>
        <dbReference type="ARBA" id="ARBA00043260"/>
    </source>
</evidence>
<evidence type="ECO:0000259" key="10">
    <source>
        <dbReference type="Pfam" id="PF00891"/>
    </source>
</evidence>
<dbReference type="EC" id="2.1.1.4" evidence="6"/>
<evidence type="ECO:0000256" key="2">
    <source>
        <dbReference type="ARBA" id="ARBA00022679"/>
    </source>
</evidence>
<dbReference type="Pfam" id="PF08100">
    <property type="entry name" value="Dimerisation"/>
    <property type="match status" value="1"/>
</dbReference>
<keyword evidence="1" id="KW-0489">Methyltransferase</keyword>
<dbReference type="PANTHER" id="PTHR43712">
    <property type="entry name" value="PUTATIVE (AFU_ORTHOLOGUE AFUA_4G14580)-RELATED"/>
    <property type="match status" value="1"/>
</dbReference>
<evidence type="ECO:0000256" key="5">
    <source>
        <dbReference type="ARBA" id="ARBA00037926"/>
    </source>
</evidence>
<dbReference type="AlphaFoldDB" id="A0A8C5Y6P1"/>
<dbReference type="InterPro" id="IPR001077">
    <property type="entry name" value="COMT_C"/>
</dbReference>
<accession>A0A8C5Y6P1</accession>
<dbReference type="PIRSF" id="PIRSF005739">
    <property type="entry name" value="O-mtase"/>
    <property type="match status" value="1"/>
</dbReference>
<dbReference type="Pfam" id="PF00891">
    <property type="entry name" value="Methyltransf_2"/>
    <property type="match status" value="1"/>
</dbReference>
<dbReference type="InterPro" id="IPR036390">
    <property type="entry name" value="WH_DNA-bd_sf"/>
</dbReference>
<dbReference type="SUPFAM" id="SSF53335">
    <property type="entry name" value="S-adenosyl-L-methionine-dependent methyltransferases"/>
    <property type="match status" value="1"/>
</dbReference>
<dbReference type="EMBL" id="ABDC03034587">
    <property type="status" value="NOT_ANNOTATED_CDS"/>
    <property type="molecule type" value="Genomic_DNA"/>
</dbReference>
<proteinExistence type="predicted"/>
<evidence type="ECO:0000256" key="7">
    <source>
        <dbReference type="ARBA" id="ARBA00040730"/>
    </source>
</evidence>
<dbReference type="InterPro" id="IPR029063">
    <property type="entry name" value="SAM-dependent_MTases_sf"/>
</dbReference>
<comment type="pathway">
    <text evidence="5">Aromatic compound metabolism; melatonin biosynthesis; melatonin from serotonin: step 1/2.</text>
</comment>
<reference evidence="12" key="3">
    <citation type="submission" date="2025-09" db="UniProtKB">
        <authorList>
            <consortium name="Ensembl"/>
        </authorList>
    </citation>
    <scope>IDENTIFICATION</scope>
</reference>
<keyword evidence="9" id="KW-0471">Melatonin biosynthesis</keyword>
<dbReference type="InterPro" id="IPR036388">
    <property type="entry name" value="WH-like_DNA-bd_sf"/>
</dbReference>
<comment type="function">
    <text evidence="4">Catalyzes the transfer of a methyl group onto N-acetylserotonin, producing melatonin (N-acetyl-5-methoxytryptamine).</text>
</comment>
<organism evidence="12 13">
    <name type="scientific">Microcebus murinus</name>
    <name type="common">Gray mouse lemur</name>
    <name type="synonym">Lemur murinus</name>
    <dbReference type="NCBI Taxonomy" id="30608"/>
    <lineage>
        <taxon>Eukaryota</taxon>
        <taxon>Metazoa</taxon>
        <taxon>Chordata</taxon>
        <taxon>Craniata</taxon>
        <taxon>Vertebrata</taxon>
        <taxon>Euteleostomi</taxon>
        <taxon>Mammalia</taxon>
        <taxon>Eutheria</taxon>
        <taxon>Euarchontoglires</taxon>
        <taxon>Primates</taxon>
        <taxon>Strepsirrhini</taxon>
        <taxon>Lemuriformes</taxon>
        <taxon>Cheirogaleidae</taxon>
        <taxon>Microcebus</taxon>
    </lineage>
</organism>
<dbReference type="EMBL" id="ABDC03034588">
    <property type="status" value="NOT_ANNOTATED_CDS"/>
    <property type="molecule type" value="Genomic_DNA"/>
</dbReference>
<dbReference type="InterPro" id="IPR012967">
    <property type="entry name" value="COMT_dimerisation"/>
</dbReference>
<dbReference type="Ensembl" id="ENSMICT00000066613.1">
    <property type="protein sequence ID" value="ENSMICP00000046235.1"/>
    <property type="gene ID" value="ENSMICG00000042754.1"/>
</dbReference>
<evidence type="ECO:0000256" key="1">
    <source>
        <dbReference type="ARBA" id="ARBA00022603"/>
    </source>
</evidence>
<dbReference type="SUPFAM" id="SSF46785">
    <property type="entry name" value="Winged helix' DNA-binding domain"/>
    <property type="match status" value="1"/>
</dbReference>
<feature type="domain" description="O-methyltransferase dimerisation" evidence="11">
    <location>
        <begin position="14"/>
        <end position="96"/>
    </location>
</feature>
<dbReference type="EMBL" id="ABDC03034591">
    <property type="status" value="NOT_ANNOTATED_CDS"/>
    <property type="molecule type" value="Genomic_DNA"/>
</dbReference>
<dbReference type="GO" id="GO:0030187">
    <property type="term" value="P:melatonin biosynthetic process"/>
    <property type="evidence" value="ECO:0007669"/>
    <property type="project" value="UniProtKB-KW"/>
</dbReference>